<sequence length="70" mass="8151">MVTGFIACDVGQHLRHKAAAEILERQRRAMEQLQTADIFLNLAYRRRKRKRRAHPLLQDILRDLIADKGG</sequence>
<gene>
    <name evidence="1" type="ORF">NCTC8849_00926</name>
</gene>
<organism evidence="1 2">
    <name type="scientific">Klebsiella pneumoniae</name>
    <dbReference type="NCBI Taxonomy" id="573"/>
    <lineage>
        <taxon>Bacteria</taxon>
        <taxon>Pseudomonadati</taxon>
        <taxon>Pseudomonadota</taxon>
        <taxon>Gammaproteobacteria</taxon>
        <taxon>Enterobacterales</taxon>
        <taxon>Enterobacteriaceae</taxon>
        <taxon>Klebsiella/Raoultella group</taxon>
        <taxon>Klebsiella</taxon>
        <taxon>Klebsiella pneumoniae complex</taxon>
    </lineage>
</organism>
<dbReference type="Proteomes" id="UP000254799">
    <property type="component" value="Unassembled WGS sequence"/>
</dbReference>
<accession>A0A377WCR9</accession>
<name>A0A377WCR9_KLEPN</name>
<evidence type="ECO:0000313" key="2">
    <source>
        <dbReference type="Proteomes" id="UP000254799"/>
    </source>
</evidence>
<dbReference type="EMBL" id="UGLC01000002">
    <property type="protein sequence ID" value="STT52393.1"/>
    <property type="molecule type" value="Genomic_DNA"/>
</dbReference>
<evidence type="ECO:0000313" key="1">
    <source>
        <dbReference type="EMBL" id="STT52393.1"/>
    </source>
</evidence>
<reference evidence="1 2" key="1">
    <citation type="submission" date="2018-06" db="EMBL/GenBank/DDBJ databases">
        <authorList>
            <consortium name="Pathogen Informatics"/>
            <person name="Doyle S."/>
        </authorList>
    </citation>
    <scope>NUCLEOTIDE SEQUENCE [LARGE SCALE GENOMIC DNA]</scope>
    <source>
        <strain evidence="1 2">NCTC8849</strain>
    </source>
</reference>
<protein>
    <submittedName>
        <fullName evidence="1">Uncharacterized protein</fullName>
    </submittedName>
</protein>
<dbReference type="AlphaFoldDB" id="A0A377WCR9"/>
<proteinExistence type="predicted"/>